<gene>
    <name evidence="1" type="ORF">HU752_024725</name>
</gene>
<sequence>MLDTLRSLDELPADGPDCVHVTRQELATARRCRALELEARRRARDLLDEAQGHVEAIRAAAFAEGYGEGVLQAAVDLARGLCETQRLAGQLHRQMAESVRQLLKHLLDDPRWFDEMLEHWLAEQAESGRSALQILLPRRYRGRVARLREQLEGLGLESVQFEFCEQERHVVRLGEQLFEFEPESAREPLAPQVLSQLVGLPDGVRELDEQARQALARLVSAFTGAGSPAPLQSHDAD</sequence>
<evidence type="ECO:0000313" key="1">
    <source>
        <dbReference type="EMBL" id="QXI27093.1"/>
    </source>
</evidence>
<protein>
    <submittedName>
        <fullName evidence="1">Invasion protein OrgB</fullName>
    </submittedName>
</protein>
<reference evidence="1 2" key="2">
    <citation type="journal article" date="2021" name="Microorganisms">
        <title>The Ever-Expanding Pseudomonas Genus: Description of 43 New Species and Partition of the Pseudomonas putida Group.</title>
        <authorList>
            <person name="Girard L."/>
            <person name="Lood C."/>
            <person name="Hofte M."/>
            <person name="Vandamme P."/>
            <person name="Rokni-Zadeh H."/>
            <person name="van Noort V."/>
            <person name="Lavigne R."/>
            <person name="De Mot R."/>
        </authorList>
    </citation>
    <scope>NUCLEOTIDE SEQUENCE [LARGE SCALE GENOMIC DNA]</scope>
    <source>
        <strain evidence="1 2">RW8P3</strain>
    </source>
</reference>
<dbReference type="Proteomes" id="UP000634530">
    <property type="component" value="Chromosome"/>
</dbReference>
<dbReference type="AlphaFoldDB" id="A0A9E6PII9"/>
<dbReference type="KEGG" id="pvw:HU752_024725"/>
<dbReference type="EMBL" id="CP077093">
    <property type="protein sequence ID" value="QXI27093.1"/>
    <property type="molecule type" value="Genomic_DNA"/>
</dbReference>
<keyword evidence="2" id="KW-1185">Reference proteome</keyword>
<proteinExistence type="predicted"/>
<accession>A0A9E6PII9</accession>
<organism evidence="1 2">
    <name type="scientific">Pseudomonas vanderleydeniana</name>
    <dbReference type="NCBI Taxonomy" id="2745495"/>
    <lineage>
        <taxon>Bacteria</taxon>
        <taxon>Pseudomonadati</taxon>
        <taxon>Pseudomonadota</taxon>
        <taxon>Gammaproteobacteria</taxon>
        <taxon>Pseudomonadales</taxon>
        <taxon>Pseudomonadaceae</taxon>
        <taxon>Pseudomonas</taxon>
    </lineage>
</organism>
<dbReference type="RefSeq" id="WP_186682456.1">
    <property type="nucleotide sequence ID" value="NZ_CP077093.1"/>
</dbReference>
<evidence type="ECO:0000313" key="2">
    <source>
        <dbReference type="Proteomes" id="UP000634530"/>
    </source>
</evidence>
<reference evidence="1 2" key="1">
    <citation type="journal article" date="2020" name="Microorganisms">
        <title>Reliable Identification of Environmental Pseudomonas Isolates Using the rpoD Gene.</title>
        <authorList>
            <consortium name="The Broad Institute Genome Sequencing Platform"/>
            <person name="Girard L."/>
            <person name="Lood C."/>
            <person name="Rokni-Zadeh H."/>
            <person name="van Noort V."/>
            <person name="Lavigne R."/>
            <person name="De Mot R."/>
        </authorList>
    </citation>
    <scope>NUCLEOTIDE SEQUENCE [LARGE SCALE GENOMIC DNA]</scope>
    <source>
        <strain evidence="1 2">RW8P3</strain>
    </source>
</reference>
<name>A0A9E6PII9_9PSED</name>